<evidence type="ECO:0000313" key="2">
    <source>
        <dbReference type="Proteomes" id="UP000256794"/>
    </source>
</evidence>
<dbReference type="EMBL" id="QUMX01000054">
    <property type="protein sequence ID" value="REG30273.1"/>
    <property type="molecule type" value="Genomic_DNA"/>
</dbReference>
<keyword evidence="2" id="KW-1185">Reference proteome</keyword>
<evidence type="ECO:0000313" key="1">
    <source>
        <dbReference type="EMBL" id="REG30273.1"/>
    </source>
</evidence>
<comment type="caution">
    <text evidence="1">The sequence shown here is derived from an EMBL/GenBank/DDBJ whole genome shotgun (WGS) entry which is preliminary data.</text>
</comment>
<dbReference type="AlphaFoldDB" id="A0AAQ0HD84"/>
<name>A0AAQ0HD84_PARVE</name>
<sequence>MSRLAAAAYSVPGGLVPDRLRVFLAAIPPERIAGVELAEFEMPGTAQAAIATILDIVGPLLPAGR</sequence>
<dbReference type="Proteomes" id="UP000256794">
    <property type="component" value="Unassembled WGS sequence"/>
</dbReference>
<protein>
    <submittedName>
        <fullName evidence="1">Arginase/N-omega-hydroxy-L-arginine amidinohydrolase</fullName>
    </submittedName>
</protein>
<accession>A0AAQ0HD84</accession>
<proteinExistence type="predicted"/>
<organism evidence="1 2">
    <name type="scientific">Paracoccus versutus</name>
    <name type="common">Thiobacillus versutus</name>
    <dbReference type="NCBI Taxonomy" id="34007"/>
    <lineage>
        <taxon>Bacteria</taxon>
        <taxon>Pseudomonadati</taxon>
        <taxon>Pseudomonadota</taxon>
        <taxon>Alphaproteobacteria</taxon>
        <taxon>Rhodobacterales</taxon>
        <taxon>Paracoccaceae</taxon>
        <taxon>Paracoccus</taxon>
    </lineage>
</organism>
<reference evidence="1 2" key="1">
    <citation type="submission" date="2018-08" db="EMBL/GenBank/DDBJ databases">
        <title>Genomic Encyclopedia of Archaeal and Bacterial Type Strains, Phase II (KMG-II): from individual species to whole genera.</title>
        <authorList>
            <person name="Goeker M."/>
        </authorList>
    </citation>
    <scope>NUCLEOTIDE SEQUENCE [LARGE SCALE GENOMIC DNA]</scope>
    <source>
        <strain evidence="1 2">DSM 582</strain>
    </source>
</reference>
<gene>
    <name evidence="1" type="ORF">ATH84_105424</name>
</gene>